<dbReference type="Proteomes" id="UP000294739">
    <property type="component" value="Unassembled WGS sequence"/>
</dbReference>
<proteinExistence type="predicted"/>
<dbReference type="OrthoDB" id="3686787at2"/>
<sequence length="138" mass="15570">MVNHKKLKEITLTLDGVDYQCQVSNWQVVNNTEDGERFYTFCPDGEFREEADPDYALELTYFADWTVGGISDVLTTLDGQWVTFLLVNHPDDPDWGVQWTGECKVKAPSAGGAVRTTETQTVTFPIEGKPIYSRDLQS</sequence>
<gene>
    <name evidence="1" type="ORF">E1269_28245</name>
</gene>
<keyword evidence="2" id="KW-1185">Reference proteome</keyword>
<evidence type="ECO:0000313" key="2">
    <source>
        <dbReference type="Proteomes" id="UP000294739"/>
    </source>
</evidence>
<dbReference type="InParanoid" id="A0A4R5CFJ9"/>
<name>A0A4R5CFJ9_9ACTN</name>
<accession>A0A4R5CFJ9</accession>
<dbReference type="EMBL" id="SMKZ01000064">
    <property type="protein sequence ID" value="TDD98898.1"/>
    <property type="molecule type" value="Genomic_DNA"/>
</dbReference>
<dbReference type="AlphaFoldDB" id="A0A4R5CFJ9"/>
<reference evidence="1 2" key="1">
    <citation type="submission" date="2019-03" db="EMBL/GenBank/DDBJ databases">
        <title>Draft genome sequences of novel Actinobacteria.</title>
        <authorList>
            <person name="Sahin N."/>
            <person name="Ay H."/>
            <person name="Saygin H."/>
        </authorList>
    </citation>
    <scope>NUCLEOTIDE SEQUENCE [LARGE SCALE GENOMIC DNA]</scope>
    <source>
        <strain evidence="1 2">5K138</strain>
    </source>
</reference>
<protein>
    <recommendedName>
        <fullName evidence="3">Phage tail protein</fullName>
    </recommendedName>
</protein>
<dbReference type="RefSeq" id="WP_131900928.1">
    <property type="nucleotide sequence ID" value="NZ_SMKZ01000064.1"/>
</dbReference>
<evidence type="ECO:0008006" key="3">
    <source>
        <dbReference type="Google" id="ProtNLM"/>
    </source>
</evidence>
<evidence type="ECO:0000313" key="1">
    <source>
        <dbReference type="EMBL" id="TDD98898.1"/>
    </source>
</evidence>
<organism evidence="1 2">
    <name type="scientific">Jiangella asiatica</name>
    <dbReference type="NCBI Taxonomy" id="2530372"/>
    <lineage>
        <taxon>Bacteria</taxon>
        <taxon>Bacillati</taxon>
        <taxon>Actinomycetota</taxon>
        <taxon>Actinomycetes</taxon>
        <taxon>Jiangellales</taxon>
        <taxon>Jiangellaceae</taxon>
        <taxon>Jiangella</taxon>
    </lineage>
</organism>
<comment type="caution">
    <text evidence="1">The sequence shown here is derived from an EMBL/GenBank/DDBJ whole genome shotgun (WGS) entry which is preliminary data.</text>
</comment>